<sequence length="288" mass="31184">MRPSVLVLSSLSATAEHVVQTAALLTSPLQPHLRLLHHCATPVLAPELAEVLINHATDQAQAAVALEAMVRHLPYPVETTVVAAVEDLPEAVALAVRYANPVLLAMGLSTERTLLDHLLRNQALPVLRGTLRPLLLVPEQSQPLHTLPRRIAIAVDAESFTPNAATRRAARLIREWHAATTVVHVTHPGERQAFPGQRALAHVHLSELLPDQPLELYEESGVAAAAGILQAITDTQAEVLILIARPRSFWGQLFHRSVTAQVLRQATVPVLLLPAVGPEVPDWMPGLS</sequence>
<feature type="domain" description="UspA" evidence="1">
    <location>
        <begin position="149"/>
        <end position="273"/>
    </location>
</feature>
<evidence type="ECO:0000259" key="1">
    <source>
        <dbReference type="Pfam" id="PF00582"/>
    </source>
</evidence>
<keyword evidence="3" id="KW-1185">Reference proteome</keyword>
<dbReference type="RefSeq" id="WP_226187783.1">
    <property type="nucleotide sequence ID" value="NZ_JAJADQ010000008.1"/>
</dbReference>
<evidence type="ECO:0000313" key="2">
    <source>
        <dbReference type="EMBL" id="MCB2379203.1"/>
    </source>
</evidence>
<evidence type="ECO:0000313" key="3">
    <source>
        <dbReference type="Proteomes" id="UP001165297"/>
    </source>
</evidence>
<reference evidence="2" key="1">
    <citation type="submission" date="2021-10" db="EMBL/GenBank/DDBJ databases">
        <authorList>
            <person name="Dean J.D."/>
            <person name="Kim M.K."/>
            <person name="Newey C.N."/>
            <person name="Stoker T.S."/>
            <person name="Thompson D.W."/>
            <person name="Grose J.H."/>
        </authorList>
    </citation>
    <scope>NUCLEOTIDE SEQUENCE</scope>
    <source>
        <strain evidence="2">BT635</strain>
    </source>
</reference>
<gene>
    <name evidence="2" type="ORF">LGH70_16510</name>
</gene>
<dbReference type="Pfam" id="PF00582">
    <property type="entry name" value="Usp"/>
    <property type="match status" value="1"/>
</dbReference>
<dbReference type="InterPro" id="IPR014729">
    <property type="entry name" value="Rossmann-like_a/b/a_fold"/>
</dbReference>
<accession>A0ABS8AFJ1</accession>
<dbReference type="Proteomes" id="UP001165297">
    <property type="component" value="Unassembled WGS sequence"/>
</dbReference>
<name>A0ABS8AFJ1_9BACT</name>
<dbReference type="InterPro" id="IPR006016">
    <property type="entry name" value="UspA"/>
</dbReference>
<dbReference type="SUPFAM" id="SSF52402">
    <property type="entry name" value="Adenine nucleotide alpha hydrolases-like"/>
    <property type="match status" value="2"/>
</dbReference>
<protein>
    <submittedName>
        <fullName evidence="2">Universal stress protein</fullName>
    </submittedName>
</protein>
<proteinExistence type="predicted"/>
<dbReference type="Gene3D" id="3.40.50.620">
    <property type="entry name" value="HUPs"/>
    <property type="match status" value="2"/>
</dbReference>
<dbReference type="EMBL" id="JAJADQ010000008">
    <property type="protein sequence ID" value="MCB2379203.1"/>
    <property type="molecule type" value="Genomic_DNA"/>
</dbReference>
<dbReference type="CDD" id="cd00293">
    <property type="entry name" value="USP-like"/>
    <property type="match status" value="1"/>
</dbReference>
<comment type="caution">
    <text evidence="2">The sequence shown here is derived from an EMBL/GenBank/DDBJ whole genome shotgun (WGS) entry which is preliminary data.</text>
</comment>
<organism evidence="2 3">
    <name type="scientific">Hymenobacter nitidus</name>
    <dbReference type="NCBI Taxonomy" id="2880929"/>
    <lineage>
        <taxon>Bacteria</taxon>
        <taxon>Pseudomonadati</taxon>
        <taxon>Bacteroidota</taxon>
        <taxon>Cytophagia</taxon>
        <taxon>Cytophagales</taxon>
        <taxon>Hymenobacteraceae</taxon>
        <taxon>Hymenobacter</taxon>
    </lineage>
</organism>